<proteinExistence type="predicted"/>
<evidence type="ECO:0000256" key="1">
    <source>
        <dbReference type="SAM" id="MobiDB-lite"/>
    </source>
</evidence>
<dbReference type="EMBL" id="VSSQ01143057">
    <property type="protein sequence ID" value="MPN63504.1"/>
    <property type="molecule type" value="Genomic_DNA"/>
</dbReference>
<organism evidence="2">
    <name type="scientific">bioreactor metagenome</name>
    <dbReference type="NCBI Taxonomy" id="1076179"/>
    <lineage>
        <taxon>unclassified sequences</taxon>
        <taxon>metagenomes</taxon>
        <taxon>ecological metagenomes</taxon>
    </lineage>
</organism>
<accession>A0A645JUD8</accession>
<evidence type="ECO:0000313" key="2">
    <source>
        <dbReference type="EMBL" id="MPN63504.1"/>
    </source>
</evidence>
<name>A0A645JUD8_9ZZZZ</name>
<protein>
    <submittedName>
        <fullName evidence="2">Uncharacterized protein</fullName>
    </submittedName>
</protein>
<dbReference type="AlphaFoldDB" id="A0A645JUD8"/>
<feature type="region of interest" description="Disordered" evidence="1">
    <location>
        <begin position="58"/>
        <end position="94"/>
    </location>
</feature>
<comment type="caution">
    <text evidence="2">The sequence shown here is derived from an EMBL/GenBank/DDBJ whole genome shotgun (WGS) entry which is preliminary data.</text>
</comment>
<reference evidence="2" key="1">
    <citation type="submission" date="2019-08" db="EMBL/GenBank/DDBJ databases">
        <authorList>
            <person name="Kucharzyk K."/>
            <person name="Murdoch R.W."/>
            <person name="Higgins S."/>
            <person name="Loffler F."/>
        </authorList>
    </citation>
    <scope>NUCLEOTIDE SEQUENCE</scope>
</reference>
<sequence length="94" mass="10305">MEQFAHLIKQHDGHALGIVADNKRARRCQTHQEVFIEHLAAQNIADGLQEHIAADNDVSDQKDGQGRQVAAGAKKNARCVHGGAHQNFHQAEPV</sequence>
<gene>
    <name evidence="2" type="ORF">SDC9_211268</name>
</gene>